<dbReference type="InterPro" id="IPR007080">
    <property type="entry name" value="RNA_pol_Rpb1_1"/>
</dbReference>
<name>A0A382ECF4_9ZZZZ</name>
<dbReference type="Pfam" id="PF04997">
    <property type="entry name" value="RNA_pol_Rpb1_1"/>
    <property type="match status" value="1"/>
</dbReference>
<gene>
    <name evidence="12" type="ORF">METZ01_LOCUS200598</name>
</gene>
<keyword evidence="10" id="KW-0175">Coiled coil</keyword>
<dbReference type="GO" id="GO:0003899">
    <property type="term" value="F:DNA-directed RNA polymerase activity"/>
    <property type="evidence" value="ECO:0007669"/>
    <property type="project" value="UniProtKB-EC"/>
</dbReference>
<dbReference type="InterPro" id="IPR045867">
    <property type="entry name" value="DNA-dir_RpoC_beta_prime"/>
</dbReference>
<evidence type="ECO:0000256" key="8">
    <source>
        <dbReference type="ARBA" id="ARBA00023163"/>
    </source>
</evidence>
<organism evidence="12">
    <name type="scientific">marine metagenome</name>
    <dbReference type="NCBI Taxonomy" id="408172"/>
    <lineage>
        <taxon>unclassified sequences</taxon>
        <taxon>metagenomes</taxon>
        <taxon>ecological metagenomes</taxon>
    </lineage>
</organism>
<evidence type="ECO:0000256" key="6">
    <source>
        <dbReference type="ARBA" id="ARBA00022833"/>
    </source>
</evidence>
<dbReference type="PANTHER" id="PTHR19376:SF54">
    <property type="entry name" value="DNA-DIRECTED RNA POLYMERASE SUBUNIT BETA"/>
    <property type="match status" value="1"/>
</dbReference>
<keyword evidence="7" id="KW-0460">Magnesium</keyword>
<feature type="non-terminal residue" evidence="12">
    <location>
        <position position="353"/>
    </location>
</feature>
<keyword evidence="2" id="KW-0240">DNA-directed RNA polymerase</keyword>
<accession>A0A382ECF4</accession>
<evidence type="ECO:0000256" key="7">
    <source>
        <dbReference type="ARBA" id="ARBA00022842"/>
    </source>
</evidence>
<keyword evidence="4" id="KW-0548">Nucleotidyltransferase</keyword>
<evidence type="ECO:0000256" key="9">
    <source>
        <dbReference type="ARBA" id="ARBA00048552"/>
    </source>
</evidence>
<dbReference type="Gene3D" id="4.10.860.120">
    <property type="entry name" value="RNA polymerase II, clamp domain"/>
    <property type="match status" value="1"/>
</dbReference>
<dbReference type="GO" id="GO:0000428">
    <property type="term" value="C:DNA-directed RNA polymerase complex"/>
    <property type="evidence" value="ECO:0007669"/>
    <property type="project" value="UniProtKB-KW"/>
</dbReference>
<protein>
    <recommendedName>
        <fullName evidence="1">DNA-directed RNA polymerase</fullName>
        <ecNumber evidence="1">2.7.7.6</ecNumber>
    </recommendedName>
</protein>
<feature type="coiled-coil region" evidence="10">
    <location>
        <begin position="193"/>
        <end position="220"/>
    </location>
</feature>
<dbReference type="SMART" id="SM00663">
    <property type="entry name" value="RPOLA_N"/>
    <property type="match status" value="1"/>
</dbReference>
<sequence length="353" mass="40980">MEKSITNLFKTETIEHKFSKIKITIASPEKIKSWSFGEIKKPETINYRTFKPEKDGLFCARIFGPVKDYECLCGKYKRMKFRGIICEKCGVEVTLSKVRRDRMGHIELAAPVSHIWFMKSLPSRIATLLDMTIKNLEKVLYFEQFIVVEPGLTDLKKGEIISEDQYIDYQDQYGEDSFSAAIGAEAIEQMLQNLDFEADHEQLKQELTETKSELKKTKITKRIKLIENFISSKNKPEWMILRVLPVIPPELRPLVPLDGGRFATSDLNDLYRRVINRNNRLKRLIDLRAPDIIIRNEKRMLQESVDALFDNGRRGRVITSTNKRPLKSLSDMLKGKQGRFRQNLLGKRVDYSG</sequence>
<dbReference type="AlphaFoldDB" id="A0A382ECF4"/>
<keyword evidence="3" id="KW-0808">Transferase</keyword>
<evidence type="ECO:0000256" key="2">
    <source>
        <dbReference type="ARBA" id="ARBA00022478"/>
    </source>
</evidence>
<evidence type="ECO:0000256" key="10">
    <source>
        <dbReference type="SAM" id="Coils"/>
    </source>
</evidence>
<dbReference type="EMBL" id="UINC01043554">
    <property type="protein sequence ID" value="SVB47744.1"/>
    <property type="molecule type" value="Genomic_DNA"/>
</dbReference>
<evidence type="ECO:0000313" key="12">
    <source>
        <dbReference type="EMBL" id="SVB47744.1"/>
    </source>
</evidence>
<comment type="catalytic activity">
    <reaction evidence="9">
        <text>RNA(n) + a ribonucleoside 5'-triphosphate = RNA(n+1) + diphosphate</text>
        <dbReference type="Rhea" id="RHEA:21248"/>
        <dbReference type="Rhea" id="RHEA-COMP:14527"/>
        <dbReference type="Rhea" id="RHEA-COMP:17342"/>
        <dbReference type="ChEBI" id="CHEBI:33019"/>
        <dbReference type="ChEBI" id="CHEBI:61557"/>
        <dbReference type="ChEBI" id="CHEBI:140395"/>
        <dbReference type="EC" id="2.7.7.6"/>
    </reaction>
</comment>
<evidence type="ECO:0000256" key="3">
    <source>
        <dbReference type="ARBA" id="ARBA00022679"/>
    </source>
</evidence>
<dbReference type="GO" id="GO:0003677">
    <property type="term" value="F:DNA binding"/>
    <property type="evidence" value="ECO:0007669"/>
    <property type="project" value="InterPro"/>
</dbReference>
<feature type="domain" description="RNA polymerase N-terminal" evidence="11">
    <location>
        <begin position="237"/>
        <end position="353"/>
    </location>
</feature>
<dbReference type="PANTHER" id="PTHR19376">
    <property type="entry name" value="DNA-DIRECTED RNA POLYMERASE"/>
    <property type="match status" value="1"/>
</dbReference>
<evidence type="ECO:0000256" key="4">
    <source>
        <dbReference type="ARBA" id="ARBA00022695"/>
    </source>
</evidence>
<keyword evidence="6" id="KW-0862">Zinc</keyword>
<evidence type="ECO:0000256" key="5">
    <source>
        <dbReference type="ARBA" id="ARBA00022723"/>
    </source>
</evidence>
<evidence type="ECO:0000256" key="1">
    <source>
        <dbReference type="ARBA" id="ARBA00012418"/>
    </source>
</evidence>
<dbReference type="InterPro" id="IPR044893">
    <property type="entry name" value="RNA_pol_Rpb1_clamp_domain"/>
</dbReference>
<keyword evidence="8" id="KW-0804">Transcription</keyword>
<dbReference type="EC" id="2.7.7.6" evidence="1"/>
<dbReference type="InterPro" id="IPR006592">
    <property type="entry name" value="RNA_pol_N"/>
</dbReference>
<keyword evidence="5" id="KW-0479">Metal-binding</keyword>
<dbReference type="FunFam" id="4.10.860.120:FF:000001">
    <property type="entry name" value="DNA-directed RNA polymerase subunit beta"/>
    <property type="match status" value="1"/>
</dbReference>
<evidence type="ECO:0000259" key="11">
    <source>
        <dbReference type="SMART" id="SM00663"/>
    </source>
</evidence>
<reference evidence="12" key="1">
    <citation type="submission" date="2018-05" db="EMBL/GenBank/DDBJ databases">
        <authorList>
            <person name="Lanie J.A."/>
            <person name="Ng W.-L."/>
            <person name="Kazmierczak K.M."/>
            <person name="Andrzejewski T.M."/>
            <person name="Davidsen T.M."/>
            <person name="Wayne K.J."/>
            <person name="Tettelin H."/>
            <person name="Glass J.I."/>
            <person name="Rusch D."/>
            <person name="Podicherti R."/>
            <person name="Tsui H.-C.T."/>
            <person name="Winkler M.E."/>
        </authorList>
    </citation>
    <scope>NUCLEOTIDE SEQUENCE</scope>
</reference>
<dbReference type="SUPFAM" id="SSF64484">
    <property type="entry name" value="beta and beta-prime subunits of DNA dependent RNA-polymerase"/>
    <property type="match status" value="1"/>
</dbReference>
<proteinExistence type="predicted"/>
<dbReference type="GO" id="GO:0046872">
    <property type="term" value="F:metal ion binding"/>
    <property type="evidence" value="ECO:0007669"/>
    <property type="project" value="UniProtKB-KW"/>
</dbReference>
<dbReference type="GO" id="GO:0006351">
    <property type="term" value="P:DNA-templated transcription"/>
    <property type="evidence" value="ECO:0007669"/>
    <property type="project" value="InterPro"/>
</dbReference>